<evidence type="ECO:0000313" key="2">
    <source>
        <dbReference type="EMBL" id="AJE47489.1"/>
    </source>
</evidence>
<keyword evidence="3" id="KW-1185">Reference proteome</keyword>
<dbReference type="RefSeq" id="WP_043870042.1">
    <property type="nucleotide sequence ID" value="NZ_CP004393.1"/>
</dbReference>
<dbReference type="EMBL" id="CP004393">
    <property type="protein sequence ID" value="AJE47489.1"/>
    <property type="molecule type" value="Genomic_DNA"/>
</dbReference>
<protein>
    <submittedName>
        <fullName evidence="2">Uncharacterized protein</fullName>
    </submittedName>
</protein>
<gene>
    <name evidence="2" type="ORF">P73_2774</name>
</gene>
<evidence type="ECO:0000256" key="1">
    <source>
        <dbReference type="SAM" id="MobiDB-lite"/>
    </source>
</evidence>
<dbReference type="Proteomes" id="UP000031521">
    <property type="component" value="Chromosome"/>
</dbReference>
<sequence>MTKHIGHSTETDAEKTPITQKPQIKTIKPTTGEAPKPRRSIFDASYAPIGSELRKAWSRHNRKS</sequence>
<dbReference type="OrthoDB" id="7870521at2"/>
<evidence type="ECO:0000313" key="3">
    <source>
        <dbReference type="Proteomes" id="UP000031521"/>
    </source>
</evidence>
<proteinExistence type="predicted"/>
<dbReference type="HOGENOM" id="CLU_2859492_0_0_5"/>
<name>A0A0B5DWR2_9RHOB</name>
<dbReference type="KEGG" id="cid:P73_2774"/>
<organism evidence="2 3">
    <name type="scientific">Celeribacter indicus</name>
    <dbReference type="NCBI Taxonomy" id="1208324"/>
    <lineage>
        <taxon>Bacteria</taxon>
        <taxon>Pseudomonadati</taxon>
        <taxon>Pseudomonadota</taxon>
        <taxon>Alphaproteobacteria</taxon>
        <taxon>Rhodobacterales</taxon>
        <taxon>Roseobacteraceae</taxon>
        <taxon>Celeribacter</taxon>
    </lineage>
</organism>
<dbReference type="AlphaFoldDB" id="A0A0B5DWR2"/>
<reference evidence="2 3" key="1">
    <citation type="journal article" date="2014" name="Int. J. Syst. Evol. Microbiol.">
        <title>Celeribacter indicus sp. nov., a polycyclic aromatic hydrocarbon-degrading bacterium from deep-sea sediment and reclassification of Huaishuia halophila as Celeribacter halophilus comb. nov.</title>
        <authorList>
            <person name="Lai Q."/>
            <person name="Cao J."/>
            <person name="Yuan J."/>
            <person name="Li F."/>
            <person name="Shao Z."/>
        </authorList>
    </citation>
    <scope>NUCLEOTIDE SEQUENCE [LARGE SCALE GENOMIC DNA]</scope>
    <source>
        <strain evidence="2">P73</strain>
    </source>
</reference>
<accession>A0A0B5DWR2</accession>
<feature type="region of interest" description="Disordered" evidence="1">
    <location>
        <begin position="1"/>
        <end position="45"/>
    </location>
</feature>